<dbReference type="InterPro" id="IPR029045">
    <property type="entry name" value="ClpP/crotonase-like_dom_sf"/>
</dbReference>
<dbReference type="Pfam" id="PF02737">
    <property type="entry name" value="3HCDH_N"/>
    <property type="match status" value="1"/>
</dbReference>
<dbReference type="InterPro" id="IPR041040">
    <property type="entry name" value="3HCDH_RFF"/>
</dbReference>
<comment type="similarity">
    <text evidence="3">In the N-terminal section; belongs to the enoyl-CoA hydratase/isomerase family.</text>
</comment>
<dbReference type="GO" id="GO:0010124">
    <property type="term" value="P:phenylacetate catabolic process"/>
    <property type="evidence" value="ECO:0007669"/>
    <property type="project" value="InterPro"/>
</dbReference>
<dbReference type="Pfam" id="PF00378">
    <property type="entry name" value="ECH_1"/>
    <property type="match status" value="1"/>
</dbReference>
<dbReference type="InterPro" id="IPR006108">
    <property type="entry name" value="3HC_DH_C"/>
</dbReference>
<keyword evidence="8" id="KW-0520">NAD</keyword>
<evidence type="ECO:0000256" key="7">
    <source>
        <dbReference type="ARBA" id="ARBA00023002"/>
    </source>
</evidence>
<keyword evidence="11" id="KW-0456">Lyase</keyword>
<reference evidence="17 18" key="1">
    <citation type="submission" date="2018-06" db="EMBL/GenBank/DDBJ databases">
        <authorList>
            <consortium name="Pathogen Informatics"/>
            <person name="Doyle S."/>
        </authorList>
    </citation>
    <scope>NUCLEOTIDE SEQUENCE [LARGE SCALE GENOMIC DNA]</scope>
    <source>
        <strain evidence="17 18">NCTC11126</strain>
    </source>
</reference>
<keyword evidence="5" id="KW-0276">Fatty acid metabolism</keyword>
<dbReference type="InterPro" id="IPR014748">
    <property type="entry name" value="Enoyl-CoA_hydra_C"/>
</dbReference>
<dbReference type="Gene3D" id="3.40.50.720">
    <property type="entry name" value="NAD(P)-binding Rossmann-like Domain"/>
    <property type="match status" value="1"/>
</dbReference>
<evidence type="ECO:0000256" key="9">
    <source>
        <dbReference type="ARBA" id="ARBA00023098"/>
    </source>
</evidence>
<gene>
    <name evidence="17" type="primary">paaH</name>
    <name evidence="17" type="ORF">NCTC11126_00509</name>
</gene>
<dbReference type="Gene3D" id="3.90.226.10">
    <property type="entry name" value="2-enoyl-CoA Hydratase, Chain A, domain 1"/>
    <property type="match status" value="1"/>
</dbReference>
<protein>
    <recommendedName>
        <fullName evidence="4">enoyl-CoA hydratase</fullName>
        <ecNumber evidence="4">4.2.1.17</ecNumber>
    </recommendedName>
</protein>
<organism evidence="17 18">
    <name type="scientific">Escherichia coli</name>
    <dbReference type="NCBI Taxonomy" id="562"/>
    <lineage>
        <taxon>Bacteria</taxon>
        <taxon>Pseudomonadati</taxon>
        <taxon>Pseudomonadota</taxon>
        <taxon>Gammaproteobacteria</taxon>
        <taxon>Enterobacterales</taxon>
        <taxon>Enterobacteriaceae</taxon>
        <taxon>Escherichia</taxon>
    </lineage>
</organism>
<evidence type="ECO:0000313" key="17">
    <source>
        <dbReference type="EMBL" id="SPW39195.1"/>
    </source>
</evidence>
<feature type="domain" description="3-hydroxybutyryl-CoA dehydrogenase reduced Rossmann-fold" evidence="16">
    <location>
        <begin position="427"/>
        <end position="489"/>
    </location>
</feature>
<dbReference type="InterPro" id="IPR001753">
    <property type="entry name" value="Enoyl-CoA_hydra/iso"/>
</dbReference>
<dbReference type="InterPro" id="IPR006180">
    <property type="entry name" value="3-OHacyl-CoA_DH_CS"/>
</dbReference>
<dbReference type="PANTHER" id="PTHR48075">
    <property type="entry name" value="3-HYDROXYACYL-COA DEHYDROGENASE FAMILY PROTEIN"/>
    <property type="match status" value="1"/>
</dbReference>
<dbReference type="GO" id="GO:0070403">
    <property type="term" value="F:NAD+ binding"/>
    <property type="evidence" value="ECO:0007669"/>
    <property type="project" value="InterPro"/>
</dbReference>
<dbReference type="GO" id="GO:0006635">
    <property type="term" value="P:fatty acid beta-oxidation"/>
    <property type="evidence" value="ECO:0007669"/>
    <property type="project" value="UniProtKB-UniPathway"/>
</dbReference>
<dbReference type="FunFam" id="1.10.12.10:FF:000012">
    <property type="entry name" value="Phenylacetate degradation enoyl-CoA hydratase PaaB"/>
    <property type="match status" value="1"/>
</dbReference>
<dbReference type="NCBIfam" id="NF006124">
    <property type="entry name" value="PRK08268.1"/>
    <property type="match status" value="1"/>
</dbReference>
<keyword evidence="12" id="KW-0511">Multifunctional enzyme</keyword>
<feature type="domain" description="3-hydroxyacyl-CoA dehydrogenase C-terminal" evidence="14">
    <location>
        <begin position="291"/>
        <end position="388"/>
    </location>
</feature>
<dbReference type="InterPro" id="IPR011967">
    <property type="entry name" value="3-OHacyl-CoA_DH_PaaH"/>
</dbReference>
<evidence type="ECO:0000256" key="10">
    <source>
        <dbReference type="ARBA" id="ARBA00023235"/>
    </source>
</evidence>
<dbReference type="GO" id="GO:0016853">
    <property type="term" value="F:isomerase activity"/>
    <property type="evidence" value="ECO:0007669"/>
    <property type="project" value="UniProtKB-KW"/>
</dbReference>
<dbReference type="FunFam" id="3.40.50.720:FF:000009">
    <property type="entry name" value="Fatty oxidation complex, alpha subunit"/>
    <property type="match status" value="1"/>
</dbReference>
<dbReference type="Gene3D" id="1.10.12.10">
    <property type="entry name" value="Lyase 2-enoyl-coa Hydratase, Chain A, domain 2"/>
    <property type="match status" value="1"/>
</dbReference>
<comment type="pathway">
    <text evidence="1">Lipid metabolism; fatty acid beta-oxidation.</text>
</comment>
<dbReference type="UniPathway" id="UPA00659"/>
<evidence type="ECO:0000313" key="18">
    <source>
        <dbReference type="Proteomes" id="UP000250561"/>
    </source>
</evidence>
<dbReference type="SUPFAM" id="SSF52096">
    <property type="entry name" value="ClpP/crotonase"/>
    <property type="match status" value="1"/>
</dbReference>
<dbReference type="Pfam" id="PF18321">
    <property type="entry name" value="3HCDH_RFF"/>
    <property type="match status" value="1"/>
</dbReference>
<dbReference type="Gene3D" id="1.10.1040.50">
    <property type="match status" value="1"/>
</dbReference>
<dbReference type="InterPro" id="IPR008927">
    <property type="entry name" value="6-PGluconate_DH-like_C_sf"/>
</dbReference>
<dbReference type="EC" id="4.2.1.17" evidence="4"/>
<dbReference type="AlphaFoldDB" id="A0A2X1KU81"/>
<dbReference type="SUPFAM" id="SSF48179">
    <property type="entry name" value="6-phosphogluconate dehydrogenase C-terminal domain-like"/>
    <property type="match status" value="2"/>
</dbReference>
<proteinExistence type="inferred from homology"/>
<evidence type="ECO:0000259" key="16">
    <source>
        <dbReference type="Pfam" id="PF18321"/>
    </source>
</evidence>
<evidence type="ECO:0000259" key="15">
    <source>
        <dbReference type="Pfam" id="PF02737"/>
    </source>
</evidence>
<dbReference type="Gene3D" id="3.30.750.190">
    <property type="match status" value="1"/>
</dbReference>
<dbReference type="NCBIfam" id="TIGR02279">
    <property type="entry name" value="PaaC-3OHAcCoADH"/>
    <property type="match status" value="1"/>
</dbReference>
<keyword evidence="6" id="KW-0442">Lipid degradation</keyword>
<evidence type="ECO:0000256" key="3">
    <source>
        <dbReference type="ARBA" id="ARBA00008750"/>
    </source>
</evidence>
<feature type="domain" description="3-hydroxyacyl-CoA dehydrogenase C-terminal" evidence="14">
    <location>
        <begin position="490"/>
        <end position="569"/>
    </location>
</feature>
<dbReference type="InterPro" id="IPR006176">
    <property type="entry name" value="3-OHacyl-CoA_DH_NAD-bd"/>
</dbReference>
<evidence type="ECO:0000256" key="13">
    <source>
        <dbReference type="ARBA" id="ARBA00049556"/>
    </source>
</evidence>
<dbReference type="SUPFAM" id="SSF51735">
    <property type="entry name" value="NAD(P)-binding Rossmann-fold domains"/>
    <property type="match status" value="1"/>
</dbReference>
<keyword evidence="10" id="KW-0413">Isomerase</keyword>
<comment type="catalytic activity">
    <reaction evidence="13">
        <text>a (3S)-3-hydroxyacyl-CoA + NAD(+) = a 3-oxoacyl-CoA + NADH + H(+)</text>
        <dbReference type="Rhea" id="RHEA:22432"/>
        <dbReference type="ChEBI" id="CHEBI:15378"/>
        <dbReference type="ChEBI" id="CHEBI:57318"/>
        <dbReference type="ChEBI" id="CHEBI:57540"/>
        <dbReference type="ChEBI" id="CHEBI:57945"/>
        <dbReference type="ChEBI" id="CHEBI:90726"/>
        <dbReference type="EC" id="1.1.1.35"/>
    </reaction>
</comment>
<comment type="similarity">
    <text evidence="2">Belongs to the enoyl-CoA hydratase/isomerase family.</text>
</comment>
<keyword evidence="9" id="KW-0443">Lipid metabolism</keyword>
<evidence type="ECO:0000259" key="14">
    <source>
        <dbReference type="Pfam" id="PF00725"/>
    </source>
</evidence>
<evidence type="ECO:0000256" key="2">
    <source>
        <dbReference type="ARBA" id="ARBA00005254"/>
    </source>
</evidence>
<dbReference type="PANTHER" id="PTHR48075:SF5">
    <property type="entry name" value="3-HYDROXYBUTYRYL-COA DEHYDROGENASE"/>
    <property type="match status" value="1"/>
</dbReference>
<dbReference type="EMBL" id="UARS01000004">
    <property type="protein sequence ID" value="SPW39195.1"/>
    <property type="molecule type" value="Genomic_DNA"/>
</dbReference>
<dbReference type="PROSITE" id="PS00067">
    <property type="entry name" value="3HCDH"/>
    <property type="match status" value="1"/>
</dbReference>
<dbReference type="Pfam" id="PF00725">
    <property type="entry name" value="3HCDH"/>
    <property type="match status" value="2"/>
</dbReference>
<evidence type="ECO:0000256" key="1">
    <source>
        <dbReference type="ARBA" id="ARBA00005005"/>
    </source>
</evidence>
<keyword evidence="7 17" id="KW-0560">Oxidoreductase</keyword>
<evidence type="ECO:0000256" key="8">
    <source>
        <dbReference type="ARBA" id="ARBA00023027"/>
    </source>
</evidence>
<dbReference type="GO" id="GO:0004300">
    <property type="term" value="F:enoyl-CoA hydratase activity"/>
    <property type="evidence" value="ECO:0007669"/>
    <property type="project" value="UniProtKB-EC"/>
</dbReference>
<dbReference type="InterPro" id="IPR036291">
    <property type="entry name" value="NAD(P)-bd_dom_sf"/>
</dbReference>
<accession>A0A2X1KU81</accession>
<evidence type="ECO:0000256" key="5">
    <source>
        <dbReference type="ARBA" id="ARBA00022832"/>
    </source>
</evidence>
<evidence type="ECO:0000256" key="4">
    <source>
        <dbReference type="ARBA" id="ARBA00012076"/>
    </source>
</evidence>
<dbReference type="Proteomes" id="UP000250561">
    <property type="component" value="Unassembled WGS sequence"/>
</dbReference>
<dbReference type="GO" id="GO:0008691">
    <property type="term" value="F:3-hydroxybutyryl-CoA dehydrogenase activity"/>
    <property type="evidence" value="ECO:0007669"/>
    <property type="project" value="InterPro"/>
</dbReference>
<name>A0A2X1KU81_ECOLX</name>
<evidence type="ECO:0000256" key="12">
    <source>
        <dbReference type="ARBA" id="ARBA00023268"/>
    </source>
</evidence>
<evidence type="ECO:0000256" key="6">
    <source>
        <dbReference type="ARBA" id="ARBA00022963"/>
    </source>
</evidence>
<sequence length="578" mass="63050">MGLALLGNQLSAEQAHEWGMIWQVVDDETLADTAQQLARHLATQPTFGLGLIKQAINSAETNTLDTQLDLERDYQRLAGRSADYREGVSAFLAKRSPQFMGNSMMINVQTVAVIGSGTMGAGIAEVAASHGHQVLLYDISAEALTRAIDGIHARLNSRVTRGKLTAETCERTLKRLIPVTDIHALAAADLVIEAASERLEVKKALFAQLAEVCPPQTLLTTNTSSISITAIAAEVKNPERVAGLHFFNPAPVMKLVEVVSGLATAAEVVEQLCELTLSWGKQPVRCHSTPGFIVNRVARPYYSEAWRALEEQVAAPEVIDAALRDGAGFPMGPLELTDLIGQDVNFAVTCSVFNAFWQERRFLPSLVQQELVIGGRLGKKSGLGVYDWRAEREAVVGLEAVSDSFSPMKVEKKSDGVTEIDDVLLIETQGETAQALAIRLARPVVVVDKMAGKVVTIAAAAVNPDSATRKAIYYLQQQGKTVLQIADYPGMLIWRTVAMIINEALDALQKGVASEQDIDTAMRLGVNYPYGPLAWGAQLGWQRILRLLENLQHHYGEERYRPCSLLRQRALLESGYES</sequence>
<feature type="domain" description="3-hydroxyacyl-CoA dehydrogenase NAD binding" evidence="15">
    <location>
        <begin position="110"/>
        <end position="287"/>
    </location>
</feature>
<evidence type="ECO:0000256" key="11">
    <source>
        <dbReference type="ARBA" id="ARBA00023239"/>
    </source>
</evidence>
<dbReference type="GO" id="GO:0003857">
    <property type="term" value="F:(3S)-3-hydroxyacyl-CoA dehydrogenase (NAD+) activity"/>
    <property type="evidence" value="ECO:0007669"/>
    <property type="project" value="UniProtKB-EC"/>
</dbReference>